<feature type="compositionally biased region" description="Low complexity" evidence="14">
    <location>
        <begin position="118"/>
        <end position="136"/>
    </location>
</feature>
<dbReference type="RefSeq" id="XP_031855660.1">
    <property type="nucleotide sequence ID" value="XM_031999769.1"/>
</dbReference>
<gene>
    <name evidence="15" type="ORF">SAPINGB_P005054</name>
</gene>
<keyword evidence="10" id="KW-0472">Membrane</keyword>
<keyword evidence="8" id="KW-0811">Translocation</keyword>
<evidence type="ECO:0000256" key="11">
    <source>
        <dbReference type="ARBA" id="ARBA00025080"/>
    </source>
</evidence>
<comment type="similarity">
    <text evidence="2">Belongs to the TIM16/PAM16 family.</text>
</comment>
<dbReference type="GeneID" id="43583869"/>
<sequence length="136" mass="14784">MAHRLIVQVIITGTQVFGKAFAEAYHQASNASIRAGASAEARKRTGGISYDEACKILDVDSAHLPTFDKLQNKYNYLFDVNSKDRGGSFYLQSKVYRSMERIKYELEKRGEKIPTNEGPAAGAEAKAGDSSGSASS</sequence>
<evidence type="ECO:0000256" key="12">
    <source>
        <dbReference type="ARBA" id="ARBA00030422"/>
    </source>
</evidence>
<evidence type="ECO:0000256" key="14">
    <source>
        <dbReference type="SAM" id="MobiDB-lite"/>
    </source>
</evidence>
<accession>A0A5E8C0K4</accession>
<evidence type="ECO:0000256" key="6">
    <source>
        <dbReference type="ARBA" id="ARBA00022792"/>
    </source>
</evidence>
<dbReference type="EMBL" id="CABVLU010000004">
    <property type="protein sequence ID" value="VVT56430.1"/>
    <property type="molecule type" value="Genomic_DNA"/>
</dbReference>
<comment type="function">
    <text evidence="11">Essential component of the PAM complex, a complex required for the translocation of transit peptide-containing proteins from the inner membrane into the mitochondrial matrix in an ATP-dependent manner. In the complex, it is required to regulate activity of mtHSP70 (SSC1) via its interaction with PAM18/TIM14. May act by positioning PAM18/TIM14 in juxtaposition to mtHSP70 at the translocon to maximize ATPase stimulation.</text>
</comment>
<evidence type="ECO:0000256" key="13">
    <source>
        <dbReference type="ARBA" id="ARBA00031407"/>
    </source>
</evidence>
<comment type="subcellular location">
    <subcellularLocation>
        <location evidence="1">Mitochondrion inner membrane</location>
        <topology evidence="1">Peripheral membrane protein</topology>
    </subcellularLocation>
</comment>
<keyword evidence="16" id="KW-1185">Reference proteome</keyword>
<feature type="region of interest" description="Disordered" evidence="14">
    <location>
        <begin position="108"/>
        <end position="136"/>
    </location>
</feature>
<dbReference type="InterPro" id="IPR036869">
    <property type="entry name" value="J_dom_sf"/>
</dbReference>
<dbReference type="Gene3D" id="1.10.287.110">
    <property type="entry name" value="DnaJ domain"/>
    <property type="match status" value="1"/>
</dbReference>
<dbReference type="InterPro" id="IPR005341">
    <property type="entry name" value="Tim16"/>
</dbReference>
<keyword evidence="5" id="KW-0813">Transport</keyword>
<keyword evidence="9" id="KW-0496">Mitochondrion</keyword>
<evidence type="ECO:0000256" key="9">
    <source>
        <dbReference type="ARBA" id="ARBA00023128"/>
    </source>
</evidence>
<dbReference type="OrthoDB" id="10262892at2759"/>
<dbReference type="Proteomes" id="UP000398389">
    <property type="component" value="Unassembled WGS sequence"/>
</dbReference>
<protein>
    <recommendedName>
        <fullName evidence="4">Mitochondrial import inner membrane translocase subunit TIM16</fullName>
    </recommendedName>
    <alternativeName>
        <fullName evidence="3">Mitochondrial import inner membrane translocase subunit tim16</fullName>
    </alternativeName>
    <alternativeName>
        <fullName evidence="12 13">Presequence translocated-associated motor subunit PAM16</fullName>
    </alternativeName>
</protein>
<reference evidence="15 16" key="1">
    <citation type="submission" date="2019-09" db="EMBL/GenBank/DDBJ databases">
        <authorList>
            <person name="Brejova B."/>
        </authorList>
    </citation>
    <scope>NUCLEOTIDE SEQUENCE [LARGE SCALE GENOMIC DNA]</scope>
</reference>
<evidence type="ECO:0000313" key="16">
    <source>
        <dbReference type="Proteomes" id="UP000398389"/>
    </source>
</evidence>
<dbReference type="AlphaFoldDB" id="A0A5E8C0K4"/>
<dbReference type="GO" id="GO:0030150">
    <property type="term" value="P:protein import into mitochondrial matrix"/>
    <property type="evidence" value="ECO:0007669"/>
    <property type="project" value="InterPro"/>
</dbReference>
<dbReference type="PANTHER" id="PTHR12388:SF0">
    <property type="entry name" value="MITOCHONDRIAL IMPORT INNER MEMBRANE TRANSLOCASE SUBUNIT TIM16"/>
    <property type="match status" value="1"/>
</dbReference>
<name>A0A5E8C0K4_9ASCO</name>
<evidence type="ECO:0000256" key="3">
    <source>
        <dbReference type="ARBA" id="ARBA00013571"/>
    </source>
</evidence>
<proteinExistence type="inferred from homology"/>
<evidence type="ECO:0000256" key="10">
    <source>
        <dbReference type="ARBA" id="ARBA00023136"/>
    </source>
</evidence>
<dbReference type="FunFam" id="1.10.287.110:FF:000006">
    <property type="entry name" value="Import inner membrane translocase subunit TIM16"/>
    <property type="match status" value="1"/>
</dbReference>
<dbReference type="PANTHER" id="PTHR12388">
    <property type="entry name" value="MITOCHONDRIA ASSOCIATED GRANULOCYTE MACROPHAGE CSF SIGNALING MOLECULE"/>
    <property type="match status" value="1"/>
</dbReference>
<organism evidence="15 16">
    <name type="scientific">Magnusiomyces paraingens</name>
    <dbReference type="NCBI Taxonomy" id="2606893"/>
    <lineage>
        <taxon>Eukaryota</taxon>
        <taxon>Fungi</taxon>
        <taxon>Dikarya</taxon>
        <taxon>Ascomycota</taxon>
        <taxon>Saccharomycotina</taxon>
        <taxon>Dipodascomycetes</taxon>
        <taxon>Dipodascales</taxon>
        <taxon>Dipodascaceae</taxon>
        <taxon>Magnusiomyces</taxon>
    </lineage>
</organism>
<keyword evidence="7" id="KW-0653">Protein transport</keyword>
<evidence type="ECO:0000256" key="4">
    <source>
        <dbReference type="ARBA" id="ARBA00020721"/>
    </source>
</evidence>
<dbReference type="Pfam" id="PF03656">
    <property type="entry name" value="Pam16"/>
    <property type="match status" value="1"/>
</dbReference>
<evidence type="ECO:0000256" key="2">
    <source>
        <dbReference type="ARBA" id="ARBA00008817"/>
    </source>
</evidence>
<evidence type="ECO:0000256" key="8">
    <source>
        <dbReference type="ARBA" id="ARBA00023010"/>
    </source>
</evidence>
<evidence type="ECO:0000256" key="1">
    <source>
        <dbReference type="ARBA" id="ARBA00004637"/>
    </source>
</evidence>
<evidence type="ECO:0000256" key="7">
    <source>
        <dbReference type="ARBA" id="ARBA00022927"/>
    </source>
</evidence>
<dbReference type="GO" id="GO:0005744">
    <property type="term" value="C:TIM23 mitochondrial import inner membrane translocase complex"/>
    <property type="evidence" value="ECO:0007669"/>
    <property type="project" value="InterPro"/>
</dbReference>
<keyword evidence="6" id="KW-0999">Mitochondrion inner membrane</keyword>
<evidence type="ECO:0000313" key="15">
    <source>
        <dbReference type="EMBL" id="VVT56430.1"/>
    </source>
</evidence>
<evidence type="ECO:0000256" key="5">
    <source>
        <dbReference type="ARBA" id="ARBA00022448"/>
    </source>
</evidence>